<dbReference type="SMART" id="SM00184">
    <property type="entry name" value="RING"/>
    <property type="match status" value="1"/>
</dbReference>
<dbReference type="Gene3D" id="3.30.40.10">
    <property type="entry name" value="Zinc/RING finger domain, C3HC4 (zinc finger)"/>
    <property type="match status" value="1"/>
</dbReference>
<keyword evidence="2 4" id="KW-0863">Zinc-finger</keyword>
<evidence type="ECO:0000313" key="7">
    <source>
        <dbReference type="Proteomes" id="UP001295684"/>
    </source>
</evidence>
<sequence length="175" mass="20193">MDCPICYISYDAKDHTPKLLPCAHTFCQTCLNSLKERSEKISCALCKKEWVMKSKRFRTNFALLGMIELWNDQRERLRKAESQLNQISIQQQPTGTRGADITLPEGKKREKLVIKPSRIRTSPKMSRKVDLKFGFGNGDGSEPLCNQEQEQTDKRVVRTRLSRPRSRKKINPIGL</sequence>
<proteinExistence type="predicted"/>
<evidence type="ECO:0000313" key="6">
    <source>
        <dbReference type="EMBL" id="CAI2380283.1"/>
    </source>
</evidence>
<dbReference type="EMBL" id="CAMPGE010022227">
    <property type="protein sequence ID" value="CAI2380283.1"/>
    <property type="molecule type" value="Genomic_DNA"/>
</dbReference>
<dbReference type="InterPro" id="IPR017907">
    <property type="entry name" value="Znf_RING_CS"/>
</dbReference>
<dbReference type="InterPro" id="IPR001841">
    <property type="entry name" value="Znf_RING"/>
</dbReference>
<evidence type="ECO:0000259" key="5">
    <source>
        <dbReference type="PROSITE" id="PS50089"/>
    </source>
</evidence>
<evidence type="ECO:0000256" key="3">
    <source>
        <dbReference type="ARBA" id="ARBA00022833"/>
    </source>
</evidence>
<dbReference type="InterPro" id="IPR051435">
    <property type="entry name" value="RING_finger_E3_ubiq-ligases"/>
</dbReference>
<dbReference type="Pfam" id="PF13445">
    <property type="entry name" value="zf-RING_UBOX"/>
    <property type="match status" value="1"/>
</dbReference>
<dbReference type="GO" id="GO:0008270">
    <property type="term" value="F:zinc ion binding"/>
    <property type="evidence" value="ECO:0007669"/>
    <property type="project" value="UniProtKB-KW"/>
</dbReference>
<keyword evidence="7" id="KW-1185">Reference proteome</keyword>
<organism evidence="6 7">
    <name type="scientific">Euplotes crassus</name>
    <dbReference type="NCBI Taxonomy" id="5936"/>
    <lineage>
        <taxon>Eukaryota</taxon>
        <taxon>Sar</taxon>
        <taxon>Alveolata</taxon>
        <taxon>Ciliophora</taxon>
        <taxon>Intramacronucleata</taxon>
        <taxon>Spirotrichea</taxon>
        <taxon>Hypotrichia</taxon>
        <taxon>Euplotida</taxon>
        <taxon>Euplotidae</taxon>
        <taxon>Moneuplotes</taxon>
    </lineage>
</organism>
<feature type="domain" description="RING-type" evidence="5">
    <location>
        <begin position="3"/>
        <end position="47"/>
    </location>
</feature>
<evidence type="ECO:0000256" key="4">
    <source>
        <dbReference type="PROSITE-ProRule" id="PRU00175"/>
    </source>
</evidence>
<dbReference type="SUPFAM" id="SSF57850">
    <property type="entry name" value="RING/U-box"/>
    <property type="match status" value="1"/>
</dbReference>
<dbReference type="Proteomes" id="UP001295684">
    <property type="component" value="Unassembled WGS sequence"/>
</dbReference>
<dbReference type="GO" id="GO:0061630">
    <property type="term" value="F:ubiquitin protein ligase activity"/>
    <property type="evidence" value="ECO:0007669"/>
    <property type="project" value="TreeGrafter"/>
</dbReference>
<comment type="caution">
    <text evidence="6">The sequence shown here is derived from an EMBL/GenBank/DDBJ whole genome shotgun (WGS) entry which is preliminary data.</text>
</comment>
<dbReference type="AlphaFoldDB" id="A0AAD1XWQ8"/>
<keyword evidence="1" id="KW-0479">Metal-binding</keyword>
<dbReference type="InterPro" id="IPR013083">
    <property type="entry name" value="Znf_RING/FYVE/PHD"/>
</dbReference>
<name>A0AAD1XWQ8_EUPCR</name>
<reference evidence="6" key="1">
    <citation type="submission" date="2023-07" db="EMBL/GenBank/DDBJ databases">
        <authorList>
            <consortium name="AG Swart"/>
            <person name="Singh M."/>
            <person name="Singh A."/>
            <person name="Seah K."/>
            <person name="Emmerich C."/>
        </authorList>
    </citation>
    <scope>NUCLEOTIDE SEQUENCE</scope>
    <source>
        <strain evidence="6">DP1</strain>
    </source>
</reference>
<dbReference type="PANTHER" id="PTHR22791">
    <property type="entry name" value="RING-TYPE DOMAIN-CONTAINING PROTEIN"/>
    <property type="match status" value="1"/>
</dbReference>
<evidence type="ECO:0000256" key="1">
    <source>
        <dbReference type="ARBA" id="ARBA00022723"/>
    </source>
</evidence>
<evidence type="ECO:0000256" key="2">
    <source>
        <dbReference type="ARBA" id="ARBA00022771"/>
    </source>
</evidence>
<dbReference type="InterPro" id="IPR027370">
    <property type="entry name" value="Znf-RING_euk"/>
</dbReference>
<keyword evidence="3" id="KW-0862">Zinc</keyword>
<dbReference type="GO" id="GO:0016567">
    <property type="term" value="P:protein ubiquitination"/>
    <property type="evidence" value="ECO:0007669"/>
    <property type="project" value="TreeGrafter"/>
</dbReference>
<dbReference type="PANTHER" id="PTHR22791:SF6">
    <property type="entry name" value="RING-TYPE DOMAIN-CONTAINING PROTEIN"/>
    <property type="match status" value="1"/>
</dbReference>
<protein>
    <recommendedName>
        <fullName evidence="5">RING-type domain-containing protein</fullName>
    </recommendedName>
</protein>
<accession>A0AAD1XWQ8</accession>
<gene>
    <name evidence="6" type="ORF">ECRASSUSDP1_LOCUS21715</name>
</gene>
<dbReference type="PROSITE" id="PS00518">
    <property type="entry name" value="ZF_RING_1"/>
    <property type="match status" value="1"/>
</dbReference>
<dbReference type="PROSITE" id="PS50089">
    <property type="entry name" value="ZF_RING_2"/>
    <property type="match status" value="1"/>
</dbReference>